<keyword evidence="1" id="KW-0175">Coiled coil</keyword>
<dbReference type="CDD" id="cd00130">
    <property type="entry name" value="PAS"/>
    <property type="match status" value="1"/>
</dbReference>
<keyword evidence="2" id="KW-0812">Transmembrane</keyword>
<evidence type="ECO:0000313" key="5">
    <source>
        <dbReference type="Proteomes" id="UP000317990"/>
    </source>
</evidence>
<dbReference type="SUPFAM" id="SSF111369">
    <property type="entry name" value="HlyD-like secretion proteins"/>
    <property type="match status" value="1"/>
</dbReference>
<dbReference type="Pfam" id="PF25967">
    <property type="entry name" value="RND-MFP_C"/>
    <property type="match status" value="1"/>
</dbReference>
<evidence type="ECO:0000259" key="3">
    <source>
        <dbReference type="PROSITE" id="PS50112"/>
    </source>
</evidence>
<evidence type="ECO:0000256" key="2">
    <source>
        <dbReference type="SAM" id="Phobius"/>
    </source>
</evidence>
<proteinExistence type="predicted"/>
<dbReference type="NCBIfam" id="TIGR00229">
    <property type="entry name" value="sensory_box"/>
    <property type="match status" value="1"/>
</dbReference>
<organism evidence="4 5">
    <name type="scientific">Aphanocapsa feldmannii 277cV</name>
    <dbReference type="NCBI Taxonomy" id="2507553"/>
    <lineage>
        <taxon>Bacteria</taxon>
        <taxon>Bacillati</taxon>
        <taxon>Cyanobacteriota</taxon>
        <taxon>Cyanophyceae</taxon>
        <taxon>Oscillatoriophycideae</taxon>
        <taxon>Chroococcales</taxon>
        <taxon>Microcystaceae</taxon>
        <taxon>Aphanocapsa</taxon>
    </lineage>
</organism>
<dbReference type="EMBL" id="SRMO01000087">
    <property type="protein sequence ID" value="TGG90511.1"/>
    <property type="molecule type" value="Genomic_DNA"/>
</dbReference>
<dbReference type="PROSITE" id="PS50112">
    <property type="entry name" value="PAS"/>
    <property type="match status" value="1"/>
</dbReference>
<dbReference type="Gene3D" id="3.30.450.20">
    <property type="entry name" value="PAS domain"/>
    <property type="match status" value="1"/>
</dbReference>
<evidence type="ECO:0000313" key="4">
    <source>
        <dbReference type="EMBL" id="TGG90511.1"/>
    </source>
</evidence>
<dbReference type="PANTHER" id="PTHR30469:SF33">
    <property type="entry name" value="SLR1207 PROTEIN"/>
    <property type="match status" value="1"/>
</dbReference>
<feature type="transmembrane region" description="Helical" evidence="2">
    <location>
        <begin position="170"/>
        <end position="191"/>
    </location>
</feature>
<dbReference type="GO" id="GO:1990281">
    <property type="term" value="C:efflux pump complex"/>
    <property type="evidence" value="ECO:0007669"/>
    <property type="project" value="TreeGrafter"/>
</dbReference>
<reference evidence="4 5" key="1">
    <citation type="journal article" date="2019" name="mSystems">
        <title>Life at home and on the roam: Genomic adaptions reflect the dual lifestyle of an intracellular, facultative symbiont.</title>
        <authorList>
            <person name="Burgsdorf I."/>
        </authorList>
    </citation>
    <scope>NUCLEOTIDE SEQUENCE [LARGE SCALE GENOMIC DNA]</scope>
    <source>
        <strain evidence="4">277cV</strain>
    </source>
</reference>
<dbReference type="Gene3D" id="2.40.30.170">
    <property type="match status" value="1"/>
</dbReference>
<keyword evidence="2" id="KW-1133">Transmembrane helix</keyword>
<dbReference type="GO" id="GO:0015562">
    <property type="term" value="F:efflux transmembrane transporter activity"/>
    <property type="evidence" value="ECO:0007669"/>
    <property type="project" value="TreeGrafter"/>
</dbReference>
<dbReference type="InterPro" id="IPR058627">
    <property type="entry name" value="MdtA-like_C"/>
</dbReference>
<evidence type="ECO:0000256" key="1">
    <source>
        <dbReference type="SAM" id="Coils"/>
    </source>
</evidence>
<dbReference type="InterPro" id="IPR035965">
    <property type="entry name" value="PAS-like_dom_sf"/>
</dbReference>
<sequence length="596" mass="64900">MAHLRGAGQAMTDCSPDLRRDCLDNLLEGVIVIELGGTIAMFNPAAGRILDLFPDAVTGRAFAELFMSRKGFEEFSDLVLDAIENRGKAGRQVVTLHTGGEEQLLSVAISYIRSRCDGSAEPTAVIVSFSDTSKIWELCMAKAVDAQRGELQMAYRQIEEHKALLKKSQAARVLATVLVIGVFLGAGAYTWQSRNPLRDSFIATGVDSELPLASAGADEGLRTVTVEPQTLHRTISLVGTLAPWRTLNVVSPVSSRIGAVHFQYDQLVKEGELLIELDTSEANREHRDARVAYIDALEKFEALKNWEGSAEMADARRSFARASLELKSQRNRLDRATFLLDQGLIATTEYEDTEQQYQNQKLDFDVAELDFEAVRARGGKDARDRAELELGNAREKMLELEENLQQSAIHAPLSGIVLLPGQSDSTGIAAGQSVEKGEVLLKIGDLAQMSAVAKVDELDIVRIRNGQAVSVTGNAFPSLRLEGTVTHVSSQAKAQLQGAPKFDVTVTLDPLVTSQRELLLAGMSSNLTIAVYRNDNALLVPIDAVEQQGRSNHLLVVHPETGEVEVREVEIGNTTLNSVEIVAGLRPGDQIVIPED</sequence>
<dbReference type="InterPro" id="IPR000014">
    <property type="entry name" value="PAS"/>
</dbReference>
<dbReference type="Gene3D" id="2.40.420.20">
    <property type="match status" value="1"/>
</dbReference>
<keyword evidence="2" id="KW-0472">Membrane</keyword>
<name>A0A524RKV7_9CHRO</name>
<comment type="caution">
    <text evidence="4">The sequence shown here is derived from an EMBL/GenBank/DDBJ whole genome shotgun (WGS) entry which is preliminary data.</text>
</comment>
<accession>A0A524RKV7</accession>
<dbReference type="PANTHER" id="PTHR30469">
    <property type="entry name" value="MULTIDRUG RESISTANCE PROTEIN MDTA"/>
    <property type="match status" value="1"/>
</dbReference>
<dbReference type="Proteomes" id="UP000317990">
    <property type="component" value="Unassembled WGS sequence"/>
</dbReference>
<dbReference type="SMART" id="SM00091">
    <property type="entry name" value="PAS"/>
    <property type="match status" value="1"/>
</dbReference>
<feature type="domain" description="PAS" evidence="3">
    <location>
        <begin position="15"/>
        <end position="86"/>
    </location>
</feature>
<gene>
    <name evidence="4" type="ORF">ERJ67_10705</name>
</gene>
<protein>
    <submittedName>
        <fullName evidence="4">HlyD family efflux transporter periplasmic adaptor subunit</fullName>
    </submittedName>
</protein>
<dbReference type="AlphaFoldDB" id="A0A524RKV7"/>
<dbReference type="SUPFAM" id="SSF55785">
    <property type="entry name" value="PYP-like sensor domain (PAS domain)"/>
    <property type="match status" value="1"/>
</dbReference>
<feature type="coiled-coil region" evidence="1">
    <location>
        <begin position="350"/>
        <end position="410"/>
    </location>
</feature>